<dbReference type="InterPro" id="IPR029063">
    <property type="entry name" value="SAM-dependent_MTases_sf"/>
</dbReference>
<dbReference type="PROSITE" id="PS51683">
    <property type="entry name" value="SAM_OMT_II"/>
    <property type="match status" value="1"/>
</dbReference>
<dbReference type="Pfam" id="PF00891">
    <property type="entry name" value="Methyltransf_2"/>
    <property type="match status" value="1"/>
</dbReference>
<dbReference type="GO" id="GO:0032259">
    <property type="term" value="P:methylation"/>
    <property type="evidence" value="ECO:0007669"/>
    <property type="project" value="UniProtKB-KW"/>
</dbReference>
<keyword evidence="1" id="KW-0489">Methyltransferase</keyword>
<reference evidence="5 6" key="1">
    <citation type="submission" date="2018-04" db="EMBL/GenBank/DDBJ databases">
        <authorList>
            <person name="Huttner S."/>
            <person name="Dainat J."/>
        </authorList>
    </citation>
    <scope>NUCLEOTIDE SEQUENCE [LARGE SCALE GENOMIC DNA]</scope>
</reference>
<accession>A0A446BTB2</accession>
<keyword evidence="3" id="KW-0949">S-adenosyl-L-methionine</keyword>
<dbReference type="Proteomes" id="UP000289323">
    <property type="component" value="Unassembled WGS sequence"/>
</dbReference>
<evidence type="ECO:0000256" key="2">
    <source>
        <dbReference type="ARBA" id="ARBA00022679"/>
    </source>
</evidence>
<sequence length="423" mass="46095">MAVPFDLVAAAEKLLAQAKMLAAVRDSSEVANEEALRRSIAETARKIALETAPPLDIVKSDWFVLADVAAWNIFIDWKAFDHIPLEGHISIADLARALDAQESLVARISAQLLSTGKLLPGPTPHTLRHSRISPLFRTAHPVSALAAVAVGNGMKPCAHWPAYFAAHGRREPPGLAPTPFAFAWGRPDLPPWEVKALHPAYAALFTRCMRAREIVAGDTAVVGPRAVYDFSWVGVQAQAQAQGVQQGPAPVVVDVGGGLGQLLRDLLRDVRGLQPGQCVLQDRREVIEEAREVARRDGRLEGVRMMEHDFHEEQPVKGALVYILRRILLDYPDQLAVGILRRLAEALPADNPKARVLVIEARRLDVPTPENCNVDLFMLNLGGKLRDEAMLKDLAAAAGLSVMGYHASAREGDPTFVMECARA</sequence>
<evidence type="ECO:0000259" key="4">
    <source>
        <dbReference type="Pfam" id="PF00891"/>
    </source>
</evidence>
<dbReference type="PANTHER" id="PTHR43712">
    <property type="entry name" value="PUTATIVE (AFU_ORTHOLOGUE AFUA_4G14580)-RELATED"/>
    <property type="match status" value="1"/>
</dbReference>
<gene>
    <name evidence="5" type="ORF">TT172_LOCUS8098</name>
</gene>
<name>A0A446BTB2_9PEZI</name>
<evidence type="ECO:0000256" key="1">
    <source>
        <dbReference type="ARBA" id="ARBA00022603"/>
    </source>
</evidence>
<dbReference type="PANTHER" id="PTHR43712:SF16">
    <property type="entry name" value="O-METHYLTRANSFERASE ELCB"/>
    <property type="match status" value="1"/>
</dbReference>
<keyword evidence="2" id="KW-0808">Transferase</keyword>
<evidence type="ECO:0000313" key="5">
    <source>
        <dbReference type="EMBL" id="SPQ25679.1"/>
    </source>
</evidence>
<evidence type="ECO:0000256" key="3">
    <source>
        <dbReference type="ARBA" id="ARBA00022691"/>
    </source>
</evidence>
<organism evidence="5 6">
    <name type="scientific">Thermothielavioides terrestris</name>
    <dbReference type="NCBI Taxonomy" id="2587410"/>
    <lineage>
        <taxon>Eukaryota</taxon>
        <taxon>Fungi</taxon>
        <taxon>Dikarya</taxon>
        <taxon>Ascomycota</taxon>
        <taxon>Pezizomycotina</taxon>
        <taxon>Sordariomycetes</taxon>
        <taxon>Sordariomycetidae</taxon>
        <taxon>Sordariales</taxon>
        <taxon>Chaetomiaceae</taxon>
        <taxon>Thermothielavioides</taxon>
    </lineage>
</organism>
<dbReference type="AlphaFoldDB" id="A0A446BTB2"/>
<dbReference type="InterPro" id="IPR001077">
    <property type="entry name" value="COMT_C"/>
</dbReference>
<dbReference type="InterPro" id="IPR016461">
    <property type="entry name" value="COMT-like"/>
</dbReference>
<proteinExistence type="predicted"/>
<dbReference type="Gene3D" id="3.40.50.150">
    <property type="entry name" value="Vaccinia Virus protein VP39"/>
    <property type="match status" value="1"/>
</dbReference>
<dbReference type="GO" id="GO:0008171">
    <property type="term" value="F:O-methyltransferase activity"/>
    <property type="evidence" value="ECO:0007669"/>
    <property type="project" value="InterPro"/>
</dbReference>
<feature type="domain" description="O-methyltransferase C-terminal" evidence="4">
    <location>
        <begin position="249"/>
        <end position="400"/>
    </location>
</feature>
<dbReference type="EMBL" id="OUUZ01000015">
    <property type="protein sequence ID" value="SPQ25679.1"/>
    <property type="molecule type" value="Genomic_DNA"/>
</dbReference>
<dbReference type="SUPFAM" id="SSF53335">
    <property type="entry name" value="S-adenosyl-L-methionine-dependent methyltransferases"/>
    <property type="match status" value="1"/>
</dbReference>
<protein>
    <submittedName>
        <fullName evidence="5">99dfc218-e9b4-4e38-8bcb-293d008bcab3</fullName>
    </submittedName>
</protein>
<evidence type="ECO:0000313" key="6">
    <source>
        <dbReference type="Proteomes" id="UP000289323"/>
    </source>
</evidence>